<proteinExistence type="predicted"/>
<dbReference type="AlphaFoldDB" id="A0A7C9VHK6"/>
<evidence type="ECO:0000313" key="1">
    <source>
        <dbReference type="EMBL" id="NGN44668.1"/>
    </source>
</evidence>
<dbReference type="EMBL" id="JAAKZG010000018">
    <property type="protein sequence ID" value="NGN44668.1"/>
    <property type="molecule type" value="Genomic_DNA"/>
</dbReference>
<dbReference type="RefSeq" id="WP_165121103.1">
    <property type="nucleotide sequence ID" value="NZ_JAAKZG010000018.1"/>
</dbReference>
<organism evidence="1 2">
    <name type="scientific">Mesorhizobium zhangyense</name>
    <dbReference type="NCBI Taxonomy" id="1776730"/>
    <lineage>
        <taxon>Bacteria</taxon>
        <taxon>Pseudomonadati</taxon>
        <taxon>Pseudomonadota</taxon>
        <taxon>Alphaproteobacteria</taxon>
        <taxon>Hyphomicrobiales</taxon>
        <taxon>Phyllobacteriaceae</taxon>
        <taxon>Mesorhizobium</taxon>
    </lineage>
</organism>
<protein>
    <submittedName>
        <fullName evidence="1">Helix-turn-helix domain-containing protein</fullName>
    </submittedName>
</protein>
<comment type="caution">
    <text evidence="1">The sequence shown here is derived from an EMBL/GenBank/DDBJ whole genome shotgun (WGS) entry which is preliminary data.</text>
</comment>
<name>A0A7C9VHK6_9HYPH</name>
<sequence>MDGRKFLTPEEVTERYRDTISVGTLRNWRSMRIGPAFVKVGKAVLYPTNELEVWDQKNVVTCGAAKRLGMRKGDQR</sequence>
<reference evidence="1 2" key="1">
    <citation type="submission" date="2020-02" db="EMBL/GenBank/DDBJ databases">
        <title>Genome sequence of the type strain CGMCC 1.15528 of Mesorhizobium zhangyense.</title>
        <authorList>
            <person name="Gao J."/>
            <person name="Sun J."/>
        </authorList>
    </citation>
    <scope>NUCLEOTIDE SEQUENCE [LARGE SCALE GENOMIC DNA]</scope>
    <source>
        <strain evidence="1 2">CGMCC 1.15528</strain>
    </source>
</reference>
<gene>
    <name evidence="1" type="ORF">G6N74_26780</name>
</gene>
<keyword evidence="2" id="KW-1185">Reference proteome</keyword>
<evidence type="ECO:0000313" key="2">
    <source>
        <dbReference type="Proteomes" id="UP000481252"/>
    </source>
</evidence>
<accession>A0A7C9VHK6</accession>
<dbReference type="Proteomes" id="UP000481252">
    <property type="component" value="Unassembled WGS sequence"/>
</dbReference>